<gene>
    <name evidence="2" type="ORF">GSOID_T00002802001</name>
</gene>
<evidence type="ECO:0000256" key="1">
    <source>
        <dbReference type="SAM" id="Phobius"/>
    </source>
</evidence>
<dbReference type="InterPro" id="IPR040632">
    <property type="entry name" value="Sulfotransfer_4"/>
</dbReference>
<dbReference type="Pfam" id="PF17784">
    <property type="entry name" value="Sulfotransfer_4"/>
    <property type="match status" value="1"/>
</dbReference>
<protein>
    <submittedName>
        <fullName evidence="2">Uncharacterized protein</fullName>
    </submittedName>
</protein>
<dbReference type="InterPro" id="IPR027417">
    <property type="entry name" value="P-loop_NTPase"/>
</dbReference>
<dbReference type="Gene3D" id="3.40.50.300">
    <property type="entry name" value="P-loop containing nucleotide triphosphate hydrolases"/>
    <property type="match status" value="1"/>
</dbReference>
<keyword evidence="1" id="KW-0472">Membrane</keyword>
<evidence type="ECO:0000313" key="3">
    <source>
        <dbReference type="Proteomes" id="UP000001307"/>
    </source>
</evidence>
<keyword evidence="1" id="KW-1133">Transmembrane helix</keyword>
<dbReference type="Proteomes" id="UP000001307">
    <property type="component" value="Unassembled WGS sequence"/>
</dbReference>
<feature type="transmembrane region" description="Helical" evidence="1">
    <location>
        <begin position="269"/>
        <end position="286"/>
    </location>
</feature>
<reference evidence="2" key="1">
    <citation type="journal article" date="2010" name="Science">
        <title>Plasticity of animal genome architecture unmasked by rapid evolution of a pelagic tunicate.</title>
        <authorList>
            <person name="Denoeud F."/>
            <person name="Henriet S."/>
            <person name="Mungpakdee S."/>
            <person name="Aury J.M."/>
            <person name="Da Silva C."/>
            <person name="Brinkmann H."/>
            <person name="Mikhaleva J."/>
            <person name="Olsen L.C."/>
            <person name="Jubin C."/>
            <person name="Canestro C."/>
            <person name="Bouquet J.M."/>
            <person name="Danks G."/>
            <person name="Poulain J."/>
            <person name="Campsteijn C."/>
            <person name="Adamski M."/>
            <person name="Cross I."/>
            <person name="Yadetie F."/>
            <person name="Muffato M."/>
            <person name="Louis A."/>
            <person name="Butcher S."/>
            <person name="Tsagkogeorga G."/>
            <person name="Konrad A."/>
            <person name="Singh S."/>
            <person name="Jensen M.F."/>
            <person name="Cong E.H."/>
            <person name="Eikeseth-Otteraa H."/>
            <person name="Noel B."/>
            <person name="Anthouard V."/>
            <person name="Porcel B.M."/>
            <person name="Kachouri-Lafond R."/>
            <person name="Nishino A."/>
            <person name="Ugolini M."/>
            <person name="Chourrout P."/>
            <person name="Nishida H."/>
            <person name="Aasland R."/>
            <person name="Huzurbazar S."/>
            <person name="Westhof E."/>
            <person name="Delsuc F."/>
            <person name="Lehrach H."/>
            <person name="Reinhardt R."/>
            <person name="Weissenbach J."/>
            <person name="Roy S.W."/>
            <person name="Artiguenave F."/>
            <person name="Postlethwait J.H."/>
            <person name="Manak J.R."/>
            <person name="Thompson E.M."/>
            <person name="Jaillon O."/>
            <person name="Du Pasquier L."/>
            <person name="Boudinot P."/>
            <person name="Liberles D.A."/>
            <person name="Volff J.N."/>
            <person name="Philippe H."/>
            <person name="Lenhard B."/>
            <person name="Roest Crollius H."/>
            <person name="Wincker P."/>
            <person name="Chourrout D."/>
        </authorList>
    </citation>
    <scope>NUCLEOTIDE SEQUENCE [LARGE SCALE GENOMIC DNA]</scope>
</reference>
<dbReference type="SUPFAM" id="SSF52540">
    <property type="entry name" value="P-loop containing nucleoside triphosphate hydrolases"/>
    <property type="match status" value="1"/>
</dbReference>
<name>E4XSN1_OIKDI</name>
<evidence type="ECO:0000313" key="2">
    <source>
        <dbReference type="EMBL" id="CBY12743.1"/>
    </source>
</evidence>
<organism evidence="2">
    <name type="scientific">Oikopleura dioica</name>
    <name type="common">Tunicate</name>
    <dbReference type="NCBI Taxonomy" id="34765"/>
    <lineage>
        <taxon>Eukaryota</taxon>
        <taxon>Metazoa</taxon>
        <taxon>Chordata</taxon>
        <taxon>Tunicata</taxon>
        <taxon>Appendicularia</taxon>
        <taxon>Copelata</taxon>
        <taxon>Oikopleuridae</taxon>
        <taxon>Oikopleura</taxon>
    </lineage>
</organism>
<proteinExistence type="predicted"/>
<dbReference type="InParanoid" id="E4XSN1"/>
<sequence length="290" mass="34044">MDNADYCLIDIGKDENPIDHKNSHKMKFICAGFPKTASKSASAAFEKLGFRVADYIETCEFLTEEWLEYMEGRGSIKKVLDAYERNNFDTNQDFPGNIYWEELWRASGEGKVVLTVRDNEHVWYESWINFFEQNFKGIAVNIATHLAWHGFFGKEIYEMVRVGIHSVRIMFGVDCCFEQKALSNRFRANARIMKQRYLSHIIYVKSVVPEDKLIIWNIKDGWEPLCKFLEVPIPNDPIPRKNTKAGELFEEYSKTEFTQKIKRQTLRNFIKFLFAIVLIVILFQVYRLTA</sequence>
<dbReference type="PANTHER" id="PTHR36978:SF4">
    <property type="entry name" value="P-LOOP CONTAINING NUCLEOSIDE TRIPHOSPHATE HYDROLASE PROTEIN"/>
    <property type="match status" value="1"/>
</dbReference>
<keyword evidence="1" id="KW-0812">Transmembrane</keyword>
<dbReference type="OrthoDB" id="272681at2759"/>
<accession>E4XSN1</accession>
<keyword evidence="3" id="KW-1185">Reference proteome</keyword>
<dbReference type="EMBL" id="FN653138">
    <property type="protein sequence ID" value="CBY12743.1"/>
    <property type="molecule type" value="Genomic_DNA"/>
</dbReference>
<dbReference type="PANTHER" id="PTHR36978">
    <property type="entry name" value="P-LOOP CONTAINING NUCLEOTIDE TRIPHOSPHATE HYDROLASE"/>
    <property type="match status" value="1"/>
</dbReference>
<dbReference type="AlphaFoldDB" id="E4XSN1"/>